<sequence length="18" mass="1954">MEPTSQVSVSICLGFVRT</sequence>
<name>A0A0A8Y6A7_ARUDO</name>
<accession>A0A0A8Y6A7</accession>
<reference evidence="1" key="1">
    <citation type="submission" date="2014-09" db="EMBL/GenBank/DDBJ databases">
        <authorList>
            <person name="Magalhaes I.L.F."/>
            <person name="Oliveira U."/>
            <person name="Santos F.R."/>
            <person name="Vidigal T.H.D.A."/>
            <person name="Brescovit A.D."/>
            <person name="Santos A.J."/>
        </authorList>
    </citation>
    <scope>NUCLEOTIDE SEQUENCE</scope>
    <source>
        <tissue evidence="1">Shoot tissue taken approximately 20 cm above the soil surface</tissue>
    </source>
</reference>
<organism evidence="1">
    <name type="scientific">Arundo donax</name>
    <name type="common">Giant reed</name>
    <name type="synonym">Donax arundinaceus</name>
    <dbReference type="NCBI Taxonomy" id="35708"/>
    <lineage>
        <taxon>Eukaryota</taxon>
        <taxon>Viridiplantae</taxon>
        <taxon>Streptophyta</taxon>
        <taxon>Embryophyta</taxon>
        <taxon>Tracheophyta</taxon>
        <taxon>Spermatophyta</taxon>
        <taxon>Magnoliopsida</taxon>
        <taxon>Liliopsida</taxon>
        <taxon>Poales</taxon>
        <taxon>Poaceae</taxon>
        <taxon>PACMAD clade</taxon>
        <taxon>Arundinoideae</taxon>
        <taxon>Arundineae</taxon>
        <taxon>Arundo</taxon>
    </lineage>
</organism>
<evidence type="ECO:0000313" key="1">
    <source>
        <dbReference type="EMBL" id="JAD21584.1"/>
    </source>
</evidence>
<dbReference type="EMBL" id="GBRH01276311">
    <property type="protein sequence ID" value="JAD21584.1"/>
    <property type="molecule type" value="Transcribed_RNA"/>
</dbReference>
<reference evidence="1" key="2">
    <citation type="journal article" date="2015" name="Data Brief">
        <title>Shoot transcriptome of the giant reed, Arundo donax.</title>
        <authorList>
            <person name="Barrero R.A."/>
            <person name="Guerrero F.D."/>
            <person name="Moolhuijzen P."/>
            <person name="Goolsby J.A."/>
            <person name="Tidwell J."/>
            <person name="Bellgard S.E."/>
            <person name="Bellgard M.I."/>
        </authorList>
    </citation>
    <scope>NUCLEOTIDE SEQUENCE</scope>
    <source>
        <tissue evidence="1">Shoot tissue taken approximately 20 cm above the soil surface</tissue>
    </source>
</reference>
<proteinExistence type="predicted"/>
<dbReference type="AlphaFoldDB" id="A0A0A8Y6A7"/>
<protein>
    <submittedName>
        <fullName evidence="1">Uncharacterized protein</fullName>
    </submittedName>
</protein>